<dbReference type="Pfam" id="PF02518">
    <property type="entry name" value="HATPase_c"/>
    <property type="match status" value="1"/>
</dbReference>
<dbReference type="SUPFAM" id="SSF47384">
    <property type="entry name" value="Homodimeric domain of signal transducing histidine kinase"/>
    <property type="match status" value="1"/>
</dbReference>
<reference evidence="18 19" key="1">
    <citation type="submission" date="2024-02" db="EMBL/GenBank/DDBJ databases">
        <title>Bacterial strain from lacustrine sediment.</title>
        <authorList>
            <person name="Petit C."/>
            <person name="Fadhlaoui K."/>
        </authorList>
    </citation>
    <scope>NUCLEOTIDE SEQUENCE [LARGE SCALE GENOMIC DNA]</scope>
    <source>
        <strain evidence="18 19">IPX-CK</strain>
    </source>
</reference>
<evidence type="ECO:0000313" key="19">
    <source>
        <dbReference type="Proteomes" id="UP001451571"/>
    </source>
</evidence>
<evidence type="ECO:0000256" key="8">
    <source>
        <dbReference type="ARBA" id="ARBA00022741"/>
    </source>
</evidence>
<dbReference type="RefSeq" id="WP_342758042.1">
    <property type="nucleotide sequence ID" value="NZ_CP146256.1"/>
</dbReference>
<dbReference type="InterPro" id="IPR003594">
    <property type="entry name" value="HATPase_dom"/>
</dbReference>
<comment type="catalytic activity">
    <reaction evidence="1">
        <text>ATP + protein L-histidine = ADP + protein N-phospho-L-histidine.</text>
        <dbReference type="EC" id="2.7.13.3"/>
    </reaction>
</comment>
<dbReference type="Gene3D" id="3.30.565.10">
    <property type="entry name" value="Histidine kinase-like ATPase, C-terminal domain"/>
    <property type="match status" value="1"/>
</dbReference>
<comment type="subcellular location">
    <subcellularLocation>
        <location evidence="2">Cell membrane</location>
        <topology evidence="2">Multi-pass membrane protein</topology>
    </subcellularLocation>
</comment>
<dbReference type="CDD" id="cd00082">
    <property type="entry name" value="HisKA"/>
    <property type="match status" value="1"/>
</dbReference>
<dbReference type="Gene3D" id="6.10.340.10">
    <property type="match status" value="1"/>
</dbReference>
<keyword evidence="10" id="KW-0067">ATP-binding</keyword>
<keyword evidence="19" id="KW-1185">Reference proteome</keyword>
<dbReference type="InterPro" id="IPR036890">
    <property type="entry name" value="HATPase_C_sf"/>
</dbReference>
<feature type="domain" description="Histidine kinase" evidence="16">
    <location>
        <begin position="155"/>
        <end position="373"/>
    </location>
</feature>
<evidence type="ECO:0000256" key="6">
    <source>
        <dbReference type="ARBA" id="ARBA00022679"/>
    </source>
</evidence>
<evidence type="ECO:0000313" key="18">
    <source>
        <dbReference type="EMBL" id="XAH74449.1"/>
    </source>
</evidence>
<dbReference type="InterPro" id="IPR005467">
    <property type="entry name" value="His_kinase_dom"/>
</dbReference>
<dbReference type="Pfam" id="PF00512">
    <property type="entry name" value="HisKA"/>
    <property type="match status" value="1"/>
</dbReference>
<evidence type="ECO:0000256" key="14">
    <source>
        <dbReference type="SAM" id="Coils"/>
    </source>
</evidence>
<dbReference type="PROSITE" id="PS50109">
    <property type="entry name" value="HIS_KIN"/>
    <property type="match status" value="1"/>
</dbReference>
<evidence type="ECO:0000256" key="3">
    <source>
        <dbReference type="ARBA" id="ARBA00012438"/>
    </source>
</evidence>
<dbReference type="SUPFAM" id="SSF158472">
    <property type="entry name" value="HAMP domain-like"/>
    <property type="match status" value="1"/>
</dbReference>
<proteinExistence type="predicted"/>
<evidence type="ECO:0000256" key="13">
    <source>
        <dbReference type="ARBA" id="ARBA00023136"/>
    </source>
</evidence>
<evidence type="ECO:0000256" key="2">
    <source>
        <dbReference type="ARBA" id="ARBA00004651"/>
    </source>
</evidence>
<keyword evidence="5" id="KW-0597">Phosphoprotein</keyword>
<dbReference type="EMBL" id="CP146256">
    <property type="protein sequence ID" value="XAH74449.1"/>
    <property type="molecule type" value="Genomic_DNA"/>
</dbReference>
<evidence type="ECO:0000256" key="7">
    <source>
        <dbReference type="ARBA" id="ARBA00022692"/>
    </source>
</evidence>
<evidence type="ECO:0000259" key="16">
    <source>
        <dbReference type="PROSITE" id="PS50109"/>
    </source>
</evidence>
<dbReference type="PANTHER" id="PTHR45528:SF1">
    <property type="entry name" value="SENSOR HISTIDINE KINASE CPXA"/>
    <property type="match status" value="1"/>
</dbReference>
<evidence type="ECO:0000256" key="15">
    <source>
        <dbReference type="SAM" id="Phobius"/>
    </source>
</evidence>
<dbReference type="SMART" id="SM00388">
    <property type="entry name" value="HisKA"/>
    <property type="match status" value="1"/>
</dbReference>
<dbReference type="CDD" id="cd06225">
    <property type="entry name" value="HAMP"/>
    <property type="match status" value="1"/>
</dbReference>
<protein>
    <recommendedName>
        <fullName evidence="3">histidine kinase</fullName>
        <ecNumber evidence="3">2.7.13.3</ecNumber>
    </recommendedName>
</protein>
<accession>A0ABZ3EY00</accession>
<dbReference type="PANTHER" id="PTHR45528">
    <property type="entry name" value="SENSOR HISTIDINE KINASE CPXA"/>
    <property type="match status" value="1"/>
</dbReference>
<keyword evidence="11 15" id="KW-1133">Transmembrane helix</keyword>
<dbReference type="SMART" id="SM00387">
    <property type="entry name" value="HATPase_c"/>
    <property type="match status" value="1"/>
</dbReference>
<keyword evidence="14" id="KW-0175">Coiled coil</keyword>
<sequence>MKRRYSILRTVVIRFIGYFLGIEIVISVLEDIFSSLVYGAEREFPYDGIPGIAANMEPHQIAQVVLWGLLQMAVYCVGIALFARSISRKVSYPAGRMAEGFREVSNGNLNILLDFETETEFKEMRDAFNHMTRKLKDYEEKRLTMENERMRLFSHIAHDLKTPMTTITGYAGALASGMVDDADKQREYYMAIKAKSDQMNALVDQLLSYSKLGAPQYQMELVSADIAELLRVACASLFGEIESKQMELDLRLPEEPVFIKMDSLEMSRAVGNLLTNAIRHNPEGSLLSVSLTEESEHIIIQIADNGAIIPEAIEANLFEPFISGSDSRSSGSGTGLGLAIVKKVAEQHSGDVFVSDTIAPYTKMFVLRLPKNKKSGGRNVQESY</sequence>
<dbReference type="PRINTS" id="PR00344">
    <property type="entry name" value="BCTRLSENSOR"/>
</dbReference>
<evidence type="ECO:0000256" key="9">
    <source>
        <dbReference type="ARBA" id="ARBA00022777"/>
    </source>
</evidence>
<evidence type="ECO:0000259" key="17">
    <source>
        <dbReference type="PROSITE" id="PS50885"/>
    </source>
</evidence>
<dbReference type="InterPro" id="IPR003661">
    <property type="entry name" value="HisK_dim/P_dom"/>
</dbReference>
<keyword evidence="6" id="KW-0808">Transferase</keyword>
<dbReference type="InterPro" id="IPR003660">
    <property type="entry name" value="HAMP_dom"/>
</dbReference>
<keyword evidence="8" id="KW-0547">Nucleotide-binding</keyword>
<keyword evidence="7 15" id="KW-0812">Transmembrane</keyword>
<dbReference type="InterPro" id="IPR050398">
    <property type="entry name" value="HssS/ArlS-like"/>
</dbReference>
<dbReference type="GO" id="GO:0016301">
    <property type="term" value="F:kinase activity"/>
    <property type="evidence" value="ECO:0007669"/>
    <property type="project" value="UniProtKB-KW"/>
</dbReference>
<evidence type="ECO:0000256" key="10">
    <source>
        <dbReference type="ARBA" id="ARBA00022840"/>
    </source>
</evidence>
<evidence type="ECO:0000256" key="5">
    <source>
        <dbReference type="ARBA" id="ARBA00022553"/>
    </source>
</evidence>
<dbReference type="SUPFAM" id="SSF55874">
    <property type="entry name" value="ATPase domain of HSP90 chaperone/DNA topoisomerase II/histidine kinase"/>
    <property type="match status" value="1"/>
</dbReference>
<keyword evidence="9 18" id="KW-0418">Kinase</keyword>
<gene>
    <name evidence="18" type="ORF">V6984_01390</name>
</gene>
<evidence type="ECO:0000256" key="12">
    <source>
        <dbReference type="ARBA" id="ARBA00023012"/>
    </source>
</evidence>
<evidence type="ECO:0000256" key="4">
    <source>
        <dbReference type="ARBA" id="ARBA00022475"/>
    </source>
</evidence>
<feature type="domain" description="HAMP" evidence="17">
    <location>
        <begin position="88"/>
        <end position="140"/>
    </location>
</feature>
<dbReference type="Gene3D" id="1.10.287.130">
    <property type="match status" value="1"/>
</dbReference>
<dbReference type="InterPro" id="IPR004358">
    <property type="entry name" value="Sig_transdc_His_kin-like_C"/>
</dbReference>
<keyword evidence="12" id="KW-0902">Two-component regulatory system</keyword>
<evidence type="ECO:0000256" key="1">
    <source>
        <dbReference type="ARBA" id="ARBA00000085"/>
    </source>
</evidence>
<keyword evidence="13 15" id="KW-0472">Membrane</keyword>
<dbReference type="PROSITE" id="PS50885">
    <property type="entry name" value="HAMP"/>
    <property type="match status" value="1"/>
</dbReference>
<feature type="transmembrane region" description="Helical" evidence="15">
    <location>
        <begin position="64"/>
        <end position="83"/>
    </location>
</feature>
<dbReference type="Pfam" id="PF00672">
    <property type="entry name" value="HAMP"/>
    <property type="match status" value="1"/>
</dbReference>
<evidence type="ECO:0000256" key="11">
    <source>
        <dbReference type="ARBA" id="ARBA00022989"/>
    </source>
</evidence>
<dbReference type="EC" id="2.7.13.3" evidence="3"/>
<dbReference type="SMART" id="SM00304">
    <property type="entry name" value="HAMP"/>
    <property type="match status" value="1"/>
</dbReference>
<keyword evidence="4" id="KW-1003">Cell membrane</keyword>
<organism evidence="18 19">
    <name type="scientific">Kineothrix sedimenti</name>
    <dbReference type="NCBI Taxonomy" id="3123317"/>
    <lineage>
        <taxon>Bacteria</taxon>
        <taxon>Bacillati</taxon>
        <taxon>Bacillota</taxon>
        <taxon>Clostridia</taxon>
        <taxon>Lachnospirales</taxon>
        <taxon>Lachnospiraceae</taxon>
        <taxon>Kineothrix</taxon>
    </lineage>
</organism>
<feature type="transmembrane region" description="Helical" evidence="15">
    <location>
        <begin position="12"/>
        <end position="29"/>
    </location>
</feature>
<dbReference type="CDD" id="cd00075">
    <property type="entry name" value="HATPase"/>
    <property type="match status" value="1"/>
</dbReference>
<dbReference type="Proteomes" id="UP001451571">
    <property type="component" value="Chromosome"/>
</dbReference>
<name>A0ABZ3EY00_9FIRM</name>
<dbReference type="InterPro" id="IPR036097">
    <property type="entry name" value="HisK_dim/P_sf"/>
</dbReference>
<feature type="coiled-coil region" evidence="14">
    <location>
        <begin position="121"/>
        <end position="148"/>
    </location>
</feature>